<dbReference type="InParanoid" id="A0A067QZ98"/>
<dbReference type="EMBL" id="KK852811">
    <property type="protein sequence ID" value="KDR15885.1"/>
    <property type="molecule type" value="Genomic_DNA"/>
</dbReference>
<keyword evidence="3" id="KW-1185">Reference proteome</keyword>
<proteinExistence type="predicted"/>
<name>A0A067QZ98_ZOONE</name>
<accession>A0A067QZ98</accession>
<reference evidence="2 3" key="1">
    <citation type="journal article" date="2014" name="Nat. Commun.">
        <title>Molecular traces of alternative social organization in a termite genome.</title>
        <authorList>
            <person name="Terrapon N."/>
            <person name="Li C."/>
            <person name="Robertson H.M."/>
            <person name="Ji L."/>
            <person name="Meng X."/>
            <person name="Booth W."/>
            <person name="Chen Z."/>
            <person name="Childers C.P."/>
            <person name="Glastad K.M."/>
            <person name="Gokhale K."/>
            <person name="Gowin J."/>
            <person name="Gronenberg W."/>
            <person name="Hermansen R.A."/>
            <person name="Hu H."/>
            <person name="Hunt B.G."/>
            <person name="Huylmans A.K."/>
            <person name="Khalil S.M."/>
            <person name="Mitchell R.D."/>
            <person name="Munoz-Torres M.C."/>
            <person name="Mustard J.A."/>
            <person name="Pan H."/>
            <person name="Reese J.T."/>
            <person name="Scharf M.E."/>
            <person name="Sun F."/>
            <person name="Vogel H."/>
            <person name="Xiao J."/>
            <person name="Yang W."/>
            <person name="Yang Z."/>
            <person name="Yang Z."/>
            <person name="Zhou J."/>
            <person name="Zhu J."/>
            <person name="Brent C.S."/>
            <person name="Elsik C.G."/>
            <person name="Goodisman M.A."/>
            <person name="Liberles D.A."/>
            <person name="Roe R.M."/>
            <person name="Vargo E.L."/>
            <person name="Vilcinskas A."/>
            <person name="Wang J."/>
            <person name="Bornberg-Bauer E."/>
            <person name="Korb J."/>
            <person name="Zhang G."/>
            <person name="Liebig J."/>
        </authorList>
    </citation>
    <scope>NUCLEOTIDE SEQUENCE [LARGE SCALE GENOMIC DNA]</scope>
    <source>
        <tissue evidence="2">Whole organism</tissue>
    </source>
</reference>
<gene>
    <name evidence="2" type="ORF">L798_09811</name>
</gene>
<sequence length="111" mass="11626">MKNPAPTPSSAIARTERQAVSKGGRAKPARPVVPVANPTAPVPKKTDPTPPKGQSPLQEISDILETLSPRACIELTRRLLAVIHSLPPGGSHPRALLKTVLLFMADNGGTA</sequence>
<dbReference type="Proteomes" id="UP000027135">
    <property type="component" value="Unassembled WGS sequence"/>
</dbReference>
<feature type="compositionally biased region" description="Low complexity" evidence="1">
    <location>
        <begin position="29"/>
        <end position="43"/>
    </location>
</feature>
<protein>
    <submittedName>
        <fullName evidence="2">Uncharacterized protein</fullName>
    </submittedName>
</protein>
<feature type="region of interest" description="Disordered" evidence="1">
    <location>
        <begin position="1"/>
        <end position="58"/>
    </location>
</feature>
<organism evidence="2 3">
    <name type="scientific">Zootermopsis nevadensis</name>
    <name type="common">Dampwood termite</name>
    <dbReference type="NCBI Taxonomy" id="136037"/>
    <lineage>
        <taxon>Eukaryota</taxon>
        <taxon>Metazoa</taxon>
        <taxon>Ecdysozoa</taxon>
        <taxon>Arthropoda</taxon>
        <taxon>Hexapoda</taxon>
        <taxon>Insecta</taxon>
        <taxon>Pterygota</taxon>
        <taxon>Neoptera</taxon>
        <taxon>Polyneoptera</taxon>
        <taxon>Dictyoptera</taxon>
        <taxon>Blattodea</taxon>
        <taxon>Blattoidea</taxon>
        <taxon>Termitoidae</taxon>
        <taxon>Termopsidae</taxon>
        <taxon>Zootermopsis</taxon>
    </lineage>
</organism>
<evidence type="ECO:0000313" key="2">
    <source>
        <dbReference type="EMBL" id="KDR15885.1"/>
    </source>
</evidence>
<dbReference type="AlphaFoldDB" id="A0A067QZ98"/>
<evidence type="ECO:0000313" key="3">
    <source>
        <dbReference type="Proteomes" id="UP000027135"/>
    </source>
</evidence>
<evidence type="ECO:0000256" key="1">
    <source>
        <dbReference type="SAM" id="MobiDB-lite"/>
    </source>
</evidence>